<evidence type="ECO:0000313" key="3">
    <source>
        <dbReference type="Proteomes" id="UP000238823"/>
    </source>
</evidence>
<evidence type="ECO:0000313" key="2">
    <source>
        <dbReference type="EMBL" id="PRQ03808.1"/>
    </source>
</evidence>
<dbReference type="RefSeq" id="WP_106092162.1">
    <property type="nucleotide sequence ID" value="NZ_PVNL01000107.1"/>
</dbReference>
<feature type="compositionally biased region" description="Low complexity" evidence="1">
    <location>
        <begin position="23"/>
        <end position="52"/>
    </location>
</feature>
<comment type="caution">
    <text evidence="2">The sequence shown here is derived from an EMBL/GenBank/DDBJ whole genome shotgun (WGS) entry which is preliminary data.</text>
</comment>
<organism evidence="2 3">
    <name type="scientific">Enhygromyxa salina</name>
    <dbReference type="NCBI Taxonomy" id="215803"/>
    <lineage>
        <taxon>Bacteria</taxon>
        <taxon>Pseudomonadati</taxon>
        <taxon>Myxococcota</taxon>
        <taxon>Polyangia</taxon>
        <taxon>Nannocystales</taxon>
        <taxon>Nannocystaceae</taxon>
        <taxon>Enhygromyxa</taxon>
    </lineage>
</organism>
<feature type="compositionally biased region" description="Acidic residues" evidence="1">
    <location>
        <begin position="55"/>
        <end position="71"/>
    </location>
</feature>
<reference evidence="2 3" key="1">
    <citation type="submission" date="2018-03" db="EMBL/GenBank/DDBJ databases">
        <title>Draft Genome Sequences of the Obligatory Marine Myxobacteria Enhygromyxa salina SWB007.</title>
        <authorList>
            <person name="Poehlein A."/>
            <person name="Moghaddam J.A."/>
            <person name="Harms H."/>
            <person name="Alanjari M."/>
            <person name="Koenig G.M."/>
            <person name="Daniel R."/>
            <person name="Schaeberle T.F."/>
        </authorList>
    </citation>
    <scope>NUCLEOTIDE SEQUENCE [LARGE SCALE GENOMIC DNA]</scope>
    <source>
        <strain evidence="2 3">SWB007</strain>
    </source>
</reference>
<name>A0A2S9YFB7_9BACT</name>
<evidence type="ECO:0000256" key="1">
    <source>
        <dbReference type="SAM" id="MobiDB-lite"/>
    </source>
</evidence>
<feature type="region of interest" description="Disordered" evidence="1">
    <location>
        <begin position="23"/>
        <end position="76"/>
    </location>
</feature>
<accession>A0A2S9YFB7</accession>
<gene>
    <name evidence="2" type="ORF">ENSA7_52750</name>
</gene>
<dbReference type="EMBL" id="PVNL01000107">
    <property type="protein sequence ID" value="PRQ03808.1"/>
    <property type="molecule type" value="Genomic_DNA"/>
</dbReference>
<dbReference type="AlphaFoldDB" id="A0A2S9YFB7"/>
<sequence>MTVKFRLSIFALVTLAPLGCTDDATSDTSTTTTTSATSTATTDGTETAEASGSDSETDTDTDTGTDTDDDVCYDHSSPPEGLINAPNCGFPSCASDVVYVGNPDECEVQADYDPEVGNCLLQALANGQDTAASLGIRDCPGGQFSWTLKLQLFGDGTVLWHEATFADLASDERATWRMLPDAAYLDACSADTIEQLLDCLSGILEQECQLGEPTCP</sequence>
<dbReference type="Proteomes" id="UP000238823">
    <property type="component" value="Unassembled WGS sequence"/>
</dbReference>
<proteinExistence type="predicted"/>
<protein>
    <submittedName>
        <fullName evidence="2">Uncharacterized protein</fullName>
    </submittedName>
</protein>